<dbReference type="EMBL" id="KF120781">
    <property type="protein sequence ID" value="AIA88060.1"/>
    <property type="molecule type" value="Genomic_DNA"/>
</dbReference>
<name>A0A060C4V4_9THEO</name>
<dbReference type="SUPFAM" id="SSF53756">
    <property type="entry name" value="UDP-Glycosyltransferase/glycogen phosphorylase"/>
    <property type="match status" value="1"/>
</dbReference>
<accession>A0A060C4V4</accession>
<evidence type="ECO:0000313" key="3">
    <source>
        <dbReference type="EMBL" id="AIA88060.1"/>
    </source>
</evidence>
<dbReference type="InterPro" id="IPR001296">
    <property type="entry name" value="Glyco_trans_1"/>
</dbReference>
<organism evidence="3">
    <name type="scientific">uncultured Carboxydothermus sp</name>
    <dbReference type="NCBI Taxonomy" id="263864"/>
    <lineage>
        <taxon>Bacteria</taxon>
        <taxon>Bacillati</taxon>
        <taxon>Bacillota</taxon>
        <taxon>Clostridia</taxon>
        <taxon>Thermoanaerobacterales</taxon>
        <taxon>Thermoanaerobacteraceae</taxon>
        <taxon>Carboxydothermus</taxon>
        <taxon>environmental samples</taxon>
    </lineage>
</organism>
<proteinExistence type="predicted"/>
<dbReference type="Pfam" id="PF00534">
    <property type="entry name" value="Glycos_transf_1"/>
    <property type="match status" value="1"/>
</dbReference>
<feature type="region of interest" description="Disordered" evidence="1">
    <location>
        <begin position="6"/>
        <end position="28"/>
    </location>
</feature>
<protein>
    <submittedName>
        <fullName evidence="3">Glycos_transf_1</fullName>
    </submittedName>
</protein>
<evidence type="ECO:0000256" key="1">
    <source>
        <dbReference type="SAM" id="MobiDB-lite"/>
    </source>
</evidence>
<feature type="domain" description="Glycosyl transferase family 1" evidence="2">
    <location>
        <begin position="23"/>
        <end position="68"/>
    </location>
</feature>
<sequence length="111" mass="12480">MSHFRAVCSKRWQPACPQSPPTAGGTPEAIVSGENGLLVQPDNAQALADAIAQMMRDPERYTRMGIRAAVDVRQRWEFTHYIDRLESHYRAIVRGHQPGHPIHLHTLADES</sequence>
<evidence type="ECO:0000259" key="2">
    <source>
        <dbReference type="Pfam" id="PF00534"/>
    </source>
</evidence>
<dbReference type="GO" id="GO:0016757">
    <property type="term" value="F:glycosyltransferase activity"/>
    <property type="evidence" value="ECO:0007669"/>
    <property type="project" value="InterPro"/>
</dbReference>
<reference evidence="3" key="1">
    <citation type="journal article" date="2013" name="Environ. Microbiol.">
        <title>Seasonally variable intestinal metagenomes of the red palm weevil (Rhynchophorus ferrugineus).</title>
        <authorList>
            <person name="Jia S."/>
            <person name="Zhang X."/>
            <person name="Zhang G."/>
            <person name="Yin A."/>
            <person name="Zhang S."/>
            <person name="Li F."/>
            <person name="Wang L."/>
            <person name="Zhao D."/>
            <person name="Yun Q."/>
            <person name="Tala"/>
            <person name="Wang J."/>
            <person name="Sun G."/>
            <person name="Baabdullah M."/>
            <person name="Yu X."/>
            <person name="Hu S."/>
            <person name="Al-Mssallem I.S."/>
            <person name="Yu J."/>
        </authorList>
    </citation>
    <scope>NUCLEOTIDE SEQUENCE</scope>
</reference>
<dbReference type="AlphaFoldDB" id="A0A060C4V4"/>
<dbReference type="Gene3D" id="3.40.50.2000">
    <property type="entry name" value="Glycogen Phosphorylase B"/>
    <property type="match status" value="2"/>
</dbReference>